<dbReference type="Proteomes" id="UP001152797">
    <property type="component" value="Unassembled WGS sequence"/>
</dbReference>
<dbReference type="PROSITE" id="PS00141">
    <property type="entry name" value="ASP_PROTEASE"/>
    <property type="match status" value="1"/>
</dbReference>
<reference evidence="2" key="1">
    <citation type="submission" date="2022-10" db="EMBL/GenBank/DDBJ databases">
        <authorList>
            <person name="Chen Y."/>
            <person name="Dougan E. K."/>
            <person name="Chan C."/>
            <person name="Rhodes N."/>
            <person name="Thang M."/>
        </authorList>
    </citation>
    <scope>NUCLEOTIDE SEQUENCE</scope>
</reference>
<evidence type="ECO:0000313" key="4">
    <source>
        <dbReference type="EMBL" id="CAL4761471.1"/>
    </source>
</evidence>
<accession>A0A9P1BIS6</accession>
<evidence type="ECO:0000256" key="1">
    <source>
        <dbReference type="SAM" id="MobiDB-lite"/>
    </source>
</evidence>
<evidence type="ECO:0000313" key="3">
    <source>
        <dbReference type="EMBL" id="CAL1127534.1"/>
    </source>
</evidence>
<feature type="region of interest" description="Disordered" evidence="1">
    <location>
        <begin position="925"/>
        <end position="966"/>
    </location>
</feature>
<organism evidence="2">
    <name type="scientific">Cladocopium goreaui</name>
    <dbReference type="NCBI Taxonomy" id="2562237"/>
    <lineage>
        <taxon>Eukaryota</taxon>
        <taxon>Sar</taxon>
        <taxon>Alveolata</taxon>
        <taxon>Dinophyceae</taxon>
        <taxon>Suessiales</taxon>
        <taxon>Symbiodiniaceae</taxon>
        <taxon>Cladocopium</taxon>
    </lineage>
</organism>
<name>A0A9P1BIS6_9DINO</name>
<reference evidence="3" key="2">
    <citation type="submission" date="2024-04" db="EMBL/GenBank/DDBJ databases">
        <authorList>
            <person name="Chen Y."/>
            <person name="Shah S."/>
            <person name="Dougan E. K."/>
            <person name="Thang M."/>
            <person name="Chan C."/>
        </authorList>
    </citation>
    <scope>NUCLEOTIDE SEQUENCE [LARGE SCALE GENOMIC DNA]</scope>
</reference>
<comment type="caution">
    <text evidence="2">The sequence shown here is derived from an EMBL/GenBank/DDBJ whole genome shotgun (WGS) entry which is preliminary data.</text>
</comment>
<dbReference type="EMBL" id="CAMXCT010000118">
    <property type="protein sequence ID" value="CAI3974159.1"/>
    <property type="molecule type" value="Genomic_DNA"/>
</dbReference>
<protein>
    <submittedName>
        <fullName evidence="4">Retrovirus-related Pol polyprotein from transposon TNT 1-94</fullName>
    </submittedName>
</protein>
<keyword evidence="5" id="KW-1185">Reference proteome</keyword>
<proteinExistence type="predicted"/>
<dbReference type="EMBL" id="CAMXCT030000118">
    <property type="protein sequence ID" value="CAL4761471.1"/>
    <property type="molecule type" value="Genomic_DNA"/>
</dbReference>
<gene>
    <name evidence="2" type="ORF">C1SCF055_LOCUS2584</name>
</gene>
<feature type="compositionally biased region" description="Gly residues" evidence="1">
    <location>
        <begin position="931"/>
        <end position="944"/>
    </location>
</feature>
<dbReference type="GO" id="GO:0006508">
    <property type="term" value="P:proteolysis"/>
    <property type="evidence" value="ECO:0007669"/>
    <property type="project" value="InterPro"/>
</dbReference>
<sequence length="1803" mass="201910">MAQAQAENTVLRERLATFEASQGQSPQHGGAQAGMAEVLQALRELPTALTKLGKPKGLIDHRGLGEPQILGDDAESKFRLWSVKLEDYAHGVFGGKSREVMEWASAMDAEITENDIMDTFGINADDLDRWEDIGDFNSQLYSVLRATTESVAFDVVENVTTGQGLEAWRALHRRFDPATGSRKRIMLQALTNPERASYDSLQSALERWKALKSRYDKKRDQFGQREALPDSLAMNALEKLVPKELETHLLLNHTRFRSFDDMEREVVNYMEVKTGSRMTLSANFAKSSGGSGGTIPMDVDSLAKAVSGTLASLAKGKGHGKNDNHNKMTVKFDGTCNNCGKHGHRSRVGKQFTEKGGEVQRKMQQLWEGLVELNTLTVAKSRPSRRRRRSPSSTPEVVERPFNENASRSRDSSRARTEVADENEETIMVAVDQTEEEWSPDSLPSIASTTSVDPEWVRCNLDTGASLTVFPKKMFNVGEEETMKLKTASGEVINAYGNAVLRGEDTKGAMRKLNGQVADVQCSQDARQGLRDMAGNWWTTTIYVETVVFFRDYDINTAFDENNWRSESDPKEEEVDVPAGGEELVISEGVEARPANPGWSPPTPTPAEKKEHEASGHAVYRSWCTECVAATGYGQQHRRVPHQGELLNTVVMDYWYLTDAEGARPHLVAQDRKTGMQMATSLREKGDGETTGRKLLARFLELLGYKEVVLKSDGEHALVKMKKAAGEEAKCLTKVVCEESPVGDARANGEAEAAVREVKWRVRAITMSLKKKYEDIPEDHPLLLWVPRYAAEQSNRYRVGADGRTAEERRTGKKWIKPMPVFGERIMIKPAGKGKRGDQARMKPARFLGCHNRFGSVLGMTTEGVVVGTSYHSLPEDEKWTALEENLKGSPWDVRAYVRRQLPEQAQPAEPQPQVVIVQPALGPALQQGVPGQGGGRQDGGEGAAGDNRPMVGGPSASSQQSRQGVKAWPVRREYLTRFGRTDECPGCLSLVRGAGFQQVAHSSECRQRIKRCLDEAAASDDAEVKRLREEDRLLEEAVDPQGVVPMAAGVQREKEVKKALWMWMDDLCQEADAEGASPVRAASIQAMTLLIGSYEAAKSIADLAAMDVVEVFSPERMNKEAERFGLRKGIAVDLEEMKPDGSERWNLDKDEDFQLLLEILDAEKPWLVTSSPPCTTFSPLRRLSNHKRLKEIVEQEEMLGRLRLRRSIRCCKRQARLGGFYLHEHPRDATSWKESEVEELANDPNSYLVQSPMCRFGMKLKNDEGELLHVRKETLWLTNSEEIAKELKGVCENDLKGREVHRHVHLVGANRAKAAQVYPVALVEAVLRGLKRELEKMNVISAVEEQVSGPSPDDMVSWEAEMEEYKDDASGATLDPKLVQEARAEELRWIHQVRSRLVAKEVKRAKRIEDQLGGAEVFSATPPIESVYALMSMFMTNVEGKDNNKMMASWDISRAHFMGKAERNLFVELPPEDQHRPDDASKIFQKDYTSWMGSQGATFSRLCPAIFRFPEKSLVGLVHGDDFLVVGNYEDLCWLDKVLNTKYTARWESLLGKDGSEVQEMFFLNRLVRFIPDGTDSGGKRLEIEADARHAEILIRDFNFGVNTKGCDVPEDKITPGELAVTEQQPVLDQAQQSTYRSMVMRLAYLSTDRPDLCHAVRTLAGAMKSPKLNDMLRLKKAVRYLLKYPYMKRVFAEQTATLAEFVKGILEFWYDKVGMTKVKVDSSSAKAMTERKGVGQSRHIQAKYLWLQEKVSEKELEIDKVKGVLNDSDLVTKVQPQAAISSHLQRLCFQIAGRTGHKQLT</sequence>
<evidence type="ECO:0000313" key="2">
    <source>
        <dbReference type="EMBL" id="CAI3974159.1"/>
    </source>
</evidence>
<dbReference type="GO" id="GO:0004190">
    <property type="term" value="F:aspartic-type endopeptidase activity"/>
    <property type="evidence" value="ECO:0007669"/>
    <property type="project" value="InterPro"/>
</dbReference>
<feature type="region of interest" description="Disordered" evidence="1">
    <location>
        <begin position="592"/>
        <end position="614"/>
    </location>
</feature>
<dbReference type="EMBL" id="CAMXCT020000118">
    <property type="protein sequence ID" value="CAL1127534.1"/>
    <property type="molecule type" value="Genomic_DNA"/>
</dbReference>
<evidence type="ECO:0000313" key="5">
    <source>
        <dbReference type="Proteomes" id="UP001152797"/>
    </source>
</evidence>
<feature type="compositionally biased region" description="Basic and acidic residues" evidence="1">
    <location>
        <begin position="397"/>
        <end position="419"/>
    </location>
</feature>
<dbReference type="InterPro" id="IPR001969">
    <property type="entry name" value="Aspartic_peptidase_AS"/>
</dbReference>
<dbReference type="OrthoDB" id="441066at2759"/>
<feature type="region of interest" description="Disordered" evidence="1">
    <location>
        <begin position="379"/>
        <end position="422"/>
    </location>
</feature>